<keyword evidence="6 10" id="KW-1133">Transmembrane helix</keyword>
<feature type="transmembrane region" description="Helical" evidence="10">
    <location>
        <begin position="331"/>
        <end position="356"/>
    </location>
</feature>
<evidence type="ECO:0000313" key="11">
    <source>
        <dbReference type="EMBL" id="KYB27146.1"/>
    </source>
</evidence>
<evidence type="ECO:0000256" key="9">
    <source>
        <dbReference type="PIRSR" id="PIRSR600175-2"/>
    </source>
</evidence>
<feature type="transmembrane region" description="Helical" evidence="10">
    <location>
        <begin position="96"/>
        <end position="121"/>
    </location>
</feature>
<comment type="subcellular location">
    <subcellularLocation>
        <location evidence="1">Membrane</location>
        <topology evidence="1">Multi-pass membrane protein</topology>
    </subcellularLocation>
</comment>
<dbReference type="PANTHER" id="PTHR11616">
    <property type="entry name" value="SODIUM/CHLORIDE DEPENDENT TRANSPORTER"/>
    <property type="match status" value="1"/>
</dbReference>
<feature type="binding site" evidence="8">
    <location>
        <position position="406"/>
    </location>
    <ligand>
        <name>Na(+)</name>
        <dbReference type="ChEBI" id="CHEBI:29101"/>
        <label>1</label>
    </ligand>
</feature>
<evidence type="ECO:0000256" key="5">
    <source>
        <dbReference type="ARBA" id="ARBA00022847"/>
    </source>
</evidence>
<evidence type="ECO:0000256" key="4">
    <source>
        <dbReference type="ARBA" id="ARBA00022692"/>
    </source>
</evidence>
<feature type="binding site" evidence="8">
    <location>
        <position position="79"/>
    </location>
    <ligand>
        <name>Na(+)</name>
        <dbReference type="ChEBI" id="CHEBI:29101"/>
        <label>1</label>
    </ligand>
</feature>
<dbReference type="PRINTS" id="PR00176">
    <property type="entry name" value="NANEUSMPORT"/>
</dbReference>
<evidence type="ECO:0000256" key="7">
    <source>
        <dbReference type="ARBA" id="ARBA00023136"/>
    </source>
</evidence>
<keyword evidence="9" id="KW-1015">Disulfide bond</keyword>
<dbReference type="EMBL" id="KQ971343">
    <property type="protein sequence ID" value="KYB27146.1"/>
    <property type="molecule type" value="Genomic_DNA"/>
</dbReference>
<dbReference type="KEGG" id="tca:103313074"/>
<reference evidence="11 12" key="2">
    <citation type="journal article" date="2010" name="Nucleic Acids Res.">
        <title>BeetleBase in 2010: revisions to provide comprehensive genomic information for Tribolium castaneum.</title>
        <authorList>
            <person name="Kim H.S."/>
            <person name="Murphy T."/>
            <person name="Xia J."/>
            <person name="Caragea D."/>
            <person name="Park Y."/>
            <person name="Beeman R.W."/>
            <person name="Lorenzen M.D."/>
            <person name="Butcher S."/>
            <person name="Manak J.R."/>
            <person name="Brown S.J."/>
        </authorList>
    </citation>
    <scope>GENOME REANNOTATION</scope>
    <source>
        <strain evidence="11 12">Georgia GA2</strain>
    </source>
</reference>
<dbReference type="InParanoid" id="A0A139WGW7"/>
<reference evidence="11 12" key="1">
    <citation type="journal article" date="2008" name="Nature">
        <title>The genome of the model beetle and pest Tribolium castaneum.</title>
        <authorList>
            <consortium name="Tribolium Genome Sequencing Consortium"/>
            <person name="Richards S."/>
            <person name="Gibbs R.A."/>
            <person name="Weinstock G.M."/>
            <person name="Brown S.J."/>
            <person name="Denell R."/>
            <person name="Beeman R.W."/>
            <person name="Gibbs R."/>
            <person name="Beeman R.W."/>
            <person name="Brown S.J."/>
            <person name="Bucher G."/>
            <person name="Friedrich M."/>
            <person name="Grimmelikhuijzen C.J."/>
            <person name="Klingler M."/>
            <person name="Lorenzen M."/>
            <person name="Richards S."/>
            <person name="Roth S."/>
            <person name="Schroder R."/>
            <person name="Tautz D."/>
            <person name="Zdobnov E.M."/>
            <person name="Muzny D."/>
            <person name="Gibbs R.A."/>
            <person name="Weinstock G.M."/>
            <person name="Attaway T."/>
            <person name="Bell S."/>
            <person name="Buhay C.J."/>
            <person name="Chandrabose M.N."/>
            <person name="Chavez D."/>
            <person name="Clerk-Blankenburg K.P."/>
            <person name="Cree A."/>
            <person name="Dao M."/>
            <person name="Davis C."/>
            <person name="Chacko J."/>
            <person name="Dinh H."/>
            <person name="Dugan-Rocha S."/>
            <person name="Fowler G."/>
            <person name="Garner T.T."/>
            <person name="Garnes J."/>
            <person name="Gnirke A."/>
            <person name="Hawes A."/>
            <person name="Hernandez J."/>
            <person name="Hines S."/>
            <person name="Holder M."/>
            <person name="Hume J."/>
            <person name="Jhangiani S.N."/>
            <person name="Joshi V."/>
            <person name="Khan Z.M."/>
            <person name="Jackson L."/>
            <person name="Kovar C."/>
            <person name="Kowis A."/>
            <person name="Lee S."/>
            <person name="Lewis L.R."/>
            <person name="Margolis J."/>
            <person name="Morgan M."/>
            <person name="Nazareth L.V."/>
            <person name="Nguyen N."/>
            <person name="Okwuonu G."/>
            <person name="Parker D."/>
            <person name="Richards S."/>
            <person name="Ruiz S.J."/>
            <person name="Santibanez J."/>
            <person name="Savard J."/>
            <person name="Scherer S.E."/>
            <person name="Schneider B."/>
            <person name="Sodergren E."/>
            <person name="Tautz D."/>
            <person name="Vattahil S."/>
            <person name="Villasana D."/>
            <person name="White C.S."/>
            <person name="Wright R."/>
            <person name="Park Y."/>
            <person name="Beeman R.W."/>
            <person name="Lord J."/>
            <person name="Oppert B."/>
            <person name="Lorenzen M."/>
            <person name="Brown S."/>
            <person name="Wang L."/>
            <person name="Savard J."/>
            <person name="Tautz D."/>
            <person name="Richards S."/>
            <person name="Weinstock G."/>
            <person name="Gibbs R.A."/>
            <person name="Liu Y."/>
            <person name="Worley K."/>
            <person name="Weinstock G."/>
            <person name="Elsik C.G."/>
            <person name="Reese J.T."/>
            <person name="Elhaik E."/>
            <person name="Landan G."/>
            <person name="Graur D."/>
            <person name="Arensburger P."/>
            <person name="Atkinson P."/>
            <person name="Beeman R.W."/>
            <person name="Beidler J."/>
            <person name="Brown S.J."/>
            <person name="Demuth J.P."/>
            <person name="Drury D.W."/>
            <person name="Du Y.Z."/>
            <person name="Fujiwara H."/>
            <person name="Lorenzen M."/>
            <person name="Maselli V."/>
            <person name="Osanai M."/>
            <person name="Park Y."/>
            <person name="Robertson H.M."/>
            <person name="Tu Z."/>
            <person name="Wang J.J."/>
            <person name="Wang S."/>
            <person name="Richards S."/>
            <person name="Song H."/>
            <person name="Zhang L."/>
            <person name="Sodergren E."/>
            <person name="Werner D."/>
            <person name="Stanke M."/>
            <person name="Morgenstern B."/>
            <person name="Solovyev V."/>
            <person name="Kosarev P."/>
            <person name="Brown G."/>
            <person name="Chen H.C."/>
            <person name="Ermolaeva O."/>
            <person name="Hlavina W."/>
            <person name="Kapustin Y."/>
            <person name="Kiryutin B."/>
            <person name="Kitts P."/>
            <person name="Maglott D."/>
            <person name="Pruitt K."/>
            <person name="Sapojnikov V."/>
            <person name="Souvorov A."/>
            <person name="Mackey A.J."/>
            <person name="Waterhouse R.M."/>
            <person name="Wyder S."/>
            <person name="Zdobnov E.M."/>
            <person name="Zdobnov E.M."/>
            <person name="Wyder S."/>
            <person name="Kriventseva E.V."/>
            <person name="Kadowaki T."/>
            <person name="Bork P."/>
            <person name="Aranda M."/>
            <person name="Bao R."/>
            <person name="Beermann A."/>
            <person name="Berns N."/>
            <person name="Bolognesi R."/>
            <person name="Bonneton F."/>
            <person name="Bopp D."/>
            <person name="Brown S.J."/>
            <person name="Bucher G."/>
            <person name="Butts T."/>
            <person name="Chaumot A."/>
            <person name="Denell R.E."/>
            <person name="Ferrier D.E."/>
            <person name="Friedrich M."/>
            <person name="Gordon C.M."/>
            <person name="Jindra M."/>
            <person name="Klingler M."/>
            <person name="Lan Q."/>
            <person name="Lattorff H.M."/>
            <person name="Laudet V."/>
            <person name="von Levetsow C."/>
            <person name="Liu Z."/>
            <person name="Lutz R."/>
            <person name="Lynch J.A."/>
            <person name="da Fonseca R.N."/>
            <person name="Posnien N."/>
            <person name="Reuter R."/>
            <person name="Roth S."/>
            <person name="Savard J."/>
            <person name="Schinko J.B."/>
            <person name="Schmitt C."/>
            <person name="Schoppmeier M."/>
            <person name="Schroder R."/>
            <person name="Shippy T.D."/>
            <person name="Simonnet F."/>
            <person name="Marques-Souza H."/>
            <person name="Tautz D."/>
            <person name="Tomoyasu Y."/>
            <person name="Trauner J."/>
            <person name="Van der Zee M."/>
            <person name="Vervoort M."/>
            <person name="Wittkopp N."/>
            <person name="Wimmer E.A."/>
            <person name="Yang X."/>
            <person name="Jones A.K."/>
            <person name="Sattelle D.B."/>
            <person name="Ebert P.R."/>
            <person name="Nelson D."/>
            <person name="Scott J.G."/>
            <person name="Beeman R.W."/>
            <person name="Muthukrishnan S."/>
            <person name="Kramer K.J."/>
            <person name="Arakane Y."/>
            <person name="Beeman R.W."/>
            <person name="Zhu Q."/>
            <person name="Hogenkamp D."/>
            <person name="Dixit R."/>
            <person name="Oppert B."/>
            <person name="Jiang H."/>
            <person name="Zou Z."/>
            <person name="Marshall J."/>
            <person name="Elpidina E."/>
            <person name="Vinokurov K."/>
            <person name="Oppert C."/>
            <person name="Zou Z."/>
            <person name="Evans J."/>
            <person name="Lu Z."/>
            <person name="Zhao P."/>
            <person name="Sumathipala N."/>
            <person name="Altincicek B."/>
            <person name="Vilcinskas A."/>
            <person name="Williams M."/>
            <person name="Hultmark D."/>
            <person name="Hetru C."/>
            <person name="Jiang H."/>
            <person name="Grimmelikhuijzen C.J."/>
            <person name="Hauser F."/>
            <person name="Cazzamali G."/>
            <person name="Williamson M."/>
            <person name="Park Y."/>
            <person name="Li B."/>
            <person name="Tanaka Y."/>
            <person name="Predel R."/>
            <person name="Neupert S."/>
            <person name="Schachtner J."/>
            <person name="Verleyen P."/>
            <person name="Raible F."/>
            <person name="Bork P."/>
            <person name="Friedrich M."/>
            <person name="Walden K.K."/>
            <person name="Robertson H.M."/>
            <person name="Angeli S."/>
            <person name="Foret S."/>
            <person name="Bucher G."/>
            <person name="Schuetz S."/>
            <person name="Maleszka R."/>
            <person name="Wimmer E.A."/>
            <person name="Beeman R.W."/>
            <person name="Lorenzen M."/>
            <person name="Tomoyasu Y."/>
            <person name="Miller S.C."/>
            <person name="Grossmann D."/>
            <person name="Bucher G."/>
        </authorList>
    </citation>
    <scope>NUCLEOTIDE SEQUENCE [LARGE SCALE GENOMIC DNA]</scope>
    <source>
        <strain evidence="11 12">Georgia GA2</strain>
    </source>
</reference>
<feature type="transmembrane region" description="Helical" evidence="10">
    <location>
        <begin position="142"/>
        <end position="165"/>
    </location>
</feature>
<dbReference type="PROSITE" id="PS50267">
    <property type="entry name" value="NA_NEUROTRAN_SYMP_3"/>
    <property type="match status" value="1"/>
</dbReference>
<feature type="transmembrane region" description="Helical" evidence="10">
    <location>
        <begin position="302"/>
        <end position="319"/>
    </location>
</feature>
<feature type="transmembrane region" description="Helical" evidence="10">
    <location>
        <begin position="507"/>
        <end position="526"/>
    </location>
</feature>
<feature type="transmembrane region" description="Helical" evidence="10">
    <location>
        <begin position="66"/>
        <end position="84"/>
    </location>
</feature>
<dbReference type="Proteomes" id="UP000007266">
    <property type="component" value="Linkage group 5"/>
</dbReference>
<gene>
    <name evidence="11" type="primary">AUGUSTUS-3.0.2_33108</name>
    <name evidence="11" type="ORF">TcasGA2_TC033108</name>
</gene>
<keyword evidence="3" id="KW-0813">Transport</keyword>
<protein>
    <submittedName>
        <fullName evidence="11">Uncharacterized protein</fullName>
    </submittedName>
</protein>
<dbReference type="InterPro" id="IPR037272">
    <property type="entry name" value="SNS_sf"/>
</dbReference>
<keyword evidence="8" id="KW-0479">Metal-binding</keyword>
<dbReference type="GO" id="GO:0005332">
    <property type="term" value="F:gamma-aminobutyric acid:sodium:chloride symporter activity"/>
    <property type="evidence" value="ECO:0000318"/>
    <property type="project" value="GO_Central"/>
</dbReference>
<dbReference type="InterPro" id="IPR000175">
    <property type="entry name" value="Na/ntran_symport"/>
</dbReference>
<dbReference type="GO" id="GO:0043005">
    <property type="term" value="C:neuron projection"/>
    <property type="evidence" value="ECO:0000318"/>
    <property type="project" value="GO_Central"/>
</dbReference>
<dbReference type="GO" id="GO:0035725">
    <property type="term" value="P:sodium ion transmembrane transport"/>
    <property type="evidence" value="ECO:0000318"/>
    <property type="project" value="GO_Central"/>
</dbReference>
<dbReference type="GO" id="GO:0006865">
    <property type="term" value="P:amino acid transport"/>
    <property type="evidence" value="ECO:0000318"/>
    <property type="project" value="GO_Central"/>
</dbReference>
<feature type="transmembrane region" description="Helical" evidence="10">
    <location>
        <begin position="245"/>
        <end position="268"/>
    </location>
</feature>
<dbReference type="SUPFAM" id="SSF161070">
    <property type="entry name" value="SNF-like"/>
    <property type="match status" value="1"/>
</dbReference>
<keyword evidence="5" id="KW-0769">Symport</keyword>
<feature type="disulfide bond" evidence="9">
    <location>
        <begin position="177"/>
        <end position="186"/>
    </location>
</feature>
<keyword evidence="8" id="KW-0915">Sodium</keyword>
<dbReference type="OrthoDB" id="6581954at2759"/>
<organism evidence="11 12">
    <name type="scientific">Tribolium castaneum</name>
    <name type="common">Red flour beetle</name>
    <dbReference type="NCBI Taxonomy" id="7070"/>
    <lineage>
        <taxon>Eukaryota</taxon>
        <taxon>Metazoa</taxon>
        <taxon>Ecdysozoa</taxon>
        <taxon>Arthropoda</taxon>
        <taxon>Hexapoda</taxon>
        <taxon>Insecta</taxon>
        <taxon>Pterygota</taxon>
        <taxon>Neoptera</taxon>
        <taxon>Endopterygota</taxon>
        <taxon>Coleoptera</taxon>
        <taxon>Polyphaga</taxon>
        <taxon>Cucujiformia</taxon>
        <taxon>Tenebrionidae</taxon>
        <taxon>Tenebrionidae incertae sedis</taxon>
        <taxon>Tribolium</taxon>
    </lineage>
</organism>
<evidence type="ECO:0000256" key="6">
    <source>
        <dbReference type="ARBA" id="ARBA00022989"/>
    </source>
</evidence>
<evidence type="ECO:0000256" key="2">
    <source>
        <dbReference type="ARBA" id="ARBA00006459"/>
    </source>
</evidence>
<evidence type="ECO:0000256" key="1">
    <source>
        <dbReference type="ARBA" id="ARBA00004141"/>
    </source>
</evidence>
<feature type="transmembrane region" description="Helical" evidence="10">
    <location>
        <begin position="392"/>
        <end position="419"/>
    </location>
</feature>
<feature type="binding site" evidence="8">
    <location>
        <position position="305"/>
    </location>
    <ligand>
        <name>Na(+)</name>
        <dbReference type="ChEBI" id="CHEBI:29101"/>
        <label>1</label>
    </ligand>
</feature>
<keyword evidence="7 10" id="KW-0472">Membrane</keyword>
<feature type="transmembrane region" description="Helical" evidence="10">
    <location>
        <begin position="538"/>
        <end position="561"/>
    </location>
</feature>
<evidence type="ECO:0000256" key="3">
    <source>
        <dbReference type="ARBA" id="ARBA00022448"/>
    </source>
</evidence>
<proteinExistence type="inferred from homology"/>
<accession>A0A139WGW7</accession>
<keyword evidence="4 10" id="KW-0812">Transmembrane</keyword>
<evidence type="ECO:0000256" key="8">
    <source>
        <dbReference type="PIRSR" id="PIRSR600175-1"/>
    </source>
</evidence>
<name>A0A139WGW7_TRICA</name>
<evidence type="ECO:0000313" key="12">
    <source>
        <dbReference type="Proteomes" id="UP000007266"/>
    </source>
</evidence>
<evidence type="ECO:0000256" key="10">
    <source>
        <dbReference type="SAM" id="Phobius"/>
    </source>
</evidence>
<feature type="transmembrane region" description="Helical" evidence="10">
    <location>
        <begin position="464"/>
        <end position="486"/>
    </location>
</feature>
<comment type="similarity">
    <text evidence="2">Belongs to the sodium:neurotransmitter symporter (SNF) (TC 2.A.22) family.</text>
</comment>
<sequence>MIPDYASISHAMFRYPDIGTSQMGSHITILRPRDIVSTPSDVISTAASYFNSNDQNESTWTRRAKFFFRILSFCLGPANIWRFPQQSFIYGNATYMYLYILYSWIIGVSLLVFEVSLSQYFMKGFAKLFTLCPIMEGITLSMAFYCIIATLLYSMICVYSFVYVFTGFHPKMPHSYCSEPIKTYGCKTNYTNFTDSPEFIFFYNYVERYRDADANYYNWRNAVLLVFIWLIILFITWFSILRYHWVVIIHSVSVFLILIYAATIGLVVDSKNGVFPGITRMFVPTTNDILNIRTWIYPLEQSVVSLGVGAGPLITIWSVSKLKYWTPCDTLTINVITFICSILSAIVFFTSAGLLADQKKTIPEKQEELHVHVLYTPLFNNMKGNGASNFSVILYFYVLFCSCLYSLLEYVQILLLYISSYVLIDRRRRKIIIVATCLFLCAFSTIIGDFKWGFAIIMSINKNFIATALLIILTFELLSVSYCYGFRNFCDDIEFMLGFVPNYFFQVTWLLLPVVFSVFSVVSLYLKFHEIENNVDVVMLTLIILFIIMPVVLIATIKCIVGIRDMGIRRVLNPRRNESDWDTDSVRISPTSSILDIHKDSLHNLRGEVGSEYVSTQNISIASETDYASMKRRQSKATG</sequence>
<feature type="transmembrane region" description="Helical" evidence="10">
    <location>
        <begin position="431"/>
        <end position="452"/>
    </location>
</feature>
<feature type="transmembrane region" description="Helical" evidence="10">
    <location>
        <begin position="219"/>
        <end position="238"/>
    </location>
</feature>
<dbReference type="PANTHER" id="PTHR11616:SF265">
    <property type="entry name" value="TRANSPORTER"/>
    <property type="match status" value="1"/>
</dbReference>
<dbReference type="GO" id="GO:0005886">
    <property type="term" value="C:plasma membrane"/>
    <property type="evidence" value="ECO:0000318"/>
    <property type="project" value="GO_Central"/>
</dbReference>
<dbReference type="Pfam" id="PF00209">
    <property type="entry name" value="SNF"/>
    <property type="match status" value="1"/>
</dbReference>
<dbReference type="GO" id="GO:0046872">
    <property type="term" value="F:metal ion binding"/>
    <property type="evidence" value="ECO:0007669"/>
    <property type="project" value="UniProtKB-KW"/>
</dbReference>
<keyword evidence="12" id="KW-1185">Reference proteome</keyword>
<dbReference type="AlphaFoldDB" id="A0A139WGW7"/>